<feature type="region of interest" description="Disordered" evidence="4">
    <location>
        <begin position="4218"/>
        <end position="4246"/>
    </location>
</feature>
<keyword evidence="2" id="KW-0596">Phosphopantetheine</keyword>
<evidence type="ECO:0000259" key="5">
    <source>
        <dbReference type="PROSITE" id="PS50075"/>
    </source>
</evidence>
<dbReference type="GO" id="GO:0072330">
    <property type="term" value="P:monocarboxylic acid biosynthetic process"/>
    <property type="evidence" value="ECO:0007669"/>
    <property type="project" value="UniProtKB-ARBA"/>
</dbReference>
<dbReference type="InterPro" id="IPR020845">
    <property type="entry name" value="AMP-binding_CS"/>
</dbReference>
<sequence length="4246" mass="453470">MVELPRSETHTFPLSLAQQEIWREHALFPGAAVHTVSARSIISGPLDLQLFEESLVWVWERHQALRLTPWVVSDGMDPVLIEVPAPDQILNLHDVSTDPDPEGAAEALAAELGRRAIPLDGGPTFRFDLIRFAPDRHIWVMSYHHINMDAWANGILVRDVAAAYSAHVKGEDSDLPEAPLFEDAVANDADFLESSRYAKAGEYWRELYRTLPDRLVDAVPSVLEGKPPQGTTLCRIGVDGPTMEKLRALAAEKGASTAQLFIAAALILFHKESGATDMVFGMPVLNRPTARDKETFGLFSLTTAPRVQLDPEDGLDAFLGELSRAMRGAMRHHRFPLSGVNRTLGLAAQRVLQLFDLNISYERVEFGELPFGDAVAGVPRVLLNGVERTPVEIFVREYGDGERVEVDLDLSLGAFDPEEAAALSLRYSRVLSWLACGGLGRLSSVPLVDDAERVWLLEGVNATGRDYGGFEPVIRGFERVAAEAPERAALRFEGVELGYGELNARANALARRLLRAGVGKDVRVGVALERSVDLVVALLAVMKAGGAYVPLDPELPADRLAFMIGDAAAPVVVTRTGLLDSLPVHEGRTLCVDDAGRSSRRGAEAGNPDVELGPNDLAYVIYTSGSTGLPKGVMNEHGGLANRILWMQERFDIGEGDKILQKTPYTFDVSVWEFFWPLMCGACLVVAKPGGHKDPDYLARVMAEEGISVLHFVPSMLQAFLGHGGSAARLNQCDALRYVMCSGEALSPGLVERFEALKPQKAELHNLYGPTEAAIDVTHWQCGAPANDPLPIGHAIANTSLYVLDSALEPVPVGVAGDLWIGGVQVSRGYLGRQGLTAETFIADPYSKTPGARMYRTGDIARRRADGALIYLGRSDFQVKLRGFRIELGEIESALMSHGSIREAAVLLREDRQGDPRLVGYLVAEGNTIPADLGPSLRARLPEHMVPSDWVTLEALPITANGKLDRKALPAPELTAAGLGGRPRGPEEEVCCAVLAGVLGREEVGAEDNFFALGGHSLLAVQVVGRLRKALGVDLPANAVFAHPTARDLAKHVRDAKQTAKVTRIRRDPLAARPASSAEARLWVLQQRDPDDTAYNMTGAIDIHGELDPDAMARGLAAVQHRHPLLHSLFRETDGRLEVVPHSEMVERPAVEAVAGDAAASQIEKAETGTPFHLGAELPFRARILDLGGDRWRVLIAFHHIAADAESIALFGQDLETAYREAKAAPALDAAALAERLPAPGLDPLAAEEGLEFGPDGEGSAALGRWKERLSGLSGGPALPRAAAAASDEPVLVEKLFLEPSLQRRIAARARDAGLTPFMLLHTALAVALHRFGGGEDVVIGTPVSQRADGEFARTIGMMLNSAPLRLSLEGEETLAALAAAARDVLIAALADGGVPLDRIAAECTGENGEDLFQVLLTTHPPHLDTLQLGAAEVGVRVLPQARAKMDLVVLAADDGAAMELSIEHAAGLFPRGGAARFAEALERILETLADRPETPVGQVALFAPGSSERAREVTGAEIVDARGAPDGTVVSRFAEMAAVHGSLPALEGPDGIALTYAELDRRTDELAAGLAAHGVGRGTPVGVSMARGTEQIALFLAVLKAGGAYVPLDPEQPGPRLADMAADAGIALVVTGGTEADWLPAGIEAVASGALAIEGGRAGCPATLGADAAYIMFTSGSTGRPKGIRVPHRAVLRLAIEPGFAAFGPGKRVAQIATTAFDAATYEIWCALLNGATTVVVGREATYEAEALADAFATARTHSTFLTASVFNRAAFAEADAFSGFEEVMFGGEAADPDAVCAAAKRWPGVRFVNGYGPTETTTFAATHFSNDESDGAKIIPIGSPIRGTALYILDAHLEPVPRGVAGELYIGGIGLADGYVARPGQTAEVFLADPFSAERGARMYRTGDLVRRRADGAVEYLGRVDRQIKLRGFRIEPGEIEAALREVSGSEQAVADVRETDGDRALYGWVVGPDGEEARRWREALAERLPGWMVPRRIAVLEALPLTPNGKLDRGALPLPEGGDAEEARPVSYATETEEALAGLWADLLGGGAFRPQDGFFSVGGHSLLGVRLTARIRARFGADLPLKTVFAKPRLADMAAEIEALAGQSGDLPVARDWTDEVRPASAMQRRLALMDSIDGSGIAYTVPIVTLFEGVPDIARLETALRKLLERHEPLRTAVRIGESIDGVLLPAGGLVLRHEKLAALDTVEAREFAEQMTRGLAQEPFALATDLPLRASLLDFGGERSALVLVAHHNAVDGHSVPALLRDLAALYDGDTDALPPLPFRYGDWVTWREGGDRAKRDEAALARAKEMLAGAPPLLDLPTDYQRPAERSHMGGVSSFAIAPALENAVREKAKTLSTTPFALMVAAYAVLLARTAGTDDLVLGVPFDGREISEADALVGFFADTAAIRVTLDDDPDPATLIARVQAELARALSEPAPLDRLIEAMDLKRDTSRTPLFQAMIAYNEEAQPRLSIGGLDARPLAVHPGTAKFDLQLQILREEDGLTGALEYASDLFTDETAEALSLRYSRVLSWLACGGLGRLSSVPLVDDAERVWLLEGVNATGRDYGGFEPVIRGFERVAAEAPERAALRFEGVELGYGELNARANALARRLLRAGVGKDVRVGVALERSVDLVVALLAVMKAGGAYVPLDPELPADRLAFMIGDAAAPVVVTRTGLLDSLPVHEGRTLCVDDAGRSSRRGAEAGNPDVELGPNDLAYVIYTSGSTGLPKGVMNEHGGLANRILWMQERFDIGEGDKILQKTPYTFDVSVWEFFWPLMCGACLVVAKPGGHKDPDYLARVMAEEGISVLHFVPSMLQAFLGHGGSAARLNQCDALRYVMCSGEALSPGLVERFEALKPQKAELHNLYGPTEAAIDVTHWQCGAPANDPLPIGHAIANTSLYVLDSALEPVPVGVAGDLWIGGVQVSRGYLGRQGLTAETFIADPYSKTPGARMYRTGDIARRRADGALIYLGRSDFQVKLRGFRIELGEIESALMSHGSIREAAVLLREDRQGDPRLVGYLVAEGNTIPADLGPSLRARLPEHMVPSDWVTLEALPITANGKLDRKALPAPELTAAGLGGRPRGPEEEVCCAVLAGVLGREEVGAEDNFFALGGHSLLAVQVVGRLRKALGVDLPANAVFAHPTARLLAKHVREKKGADAQPIAKTDRESVLPSLGQEQLWFLSSLEGSNAYNVPDGFVIDGPLDLAALSGAVSDIVARHEALRTLLVEEEGRLVAKVLPPAPVAVPLEKLESGDEVAIRAWFEAKGLQSFDLDCDIPVRAAVGALPDGRHLLALVMHHSATDGGSAPVVYRDLTMAYHARCRGRALALPPLAIEYYDWAAWQRERMSTPETAANVETVAERLAGAPETLDLPEDFQRADPQAFEGSMLHLPVPQKLAKGLRDKARDKQATLFMLLLAGLGVTLQRLSGESDIVVGAPASGRDRGEVQDLVGYFVNTVPLRLRLEDAGTLDAAIEIARREVLEGFTYQDLPMDRVVQALGPDRAAGRTPLFRVMLVLQPADRMALALDGATVTPVHVDAVSARYDLTFAFDDLGDGLGLVVHYAADLFSEATARRFARYYEKVLADLIGEPETDLAAVSLFAGGSSERRAEISGAEIVDARGAPEGTITSHFAAMVGAHGGLAALEGPDGVALTYTELDRRTDELAAGLAARGVGRGTPVGISMPRGPVQIALFLAVLKAGGAYVPLDPDQPGPRITEMARDAGVSLVVTDALGKADWLPDGVQEVDCDTLAVEGGRVDCPATLGADSAYIMFTSGSTGRPKGIRVPHRAVLRLAVEPGYAAFAPGKRVAQIATTAFDAATYEIWGALLNGGTCAVVGREATYDADALARALKQAKPHSMFLTTAVFNRAAASDADVFAGVEELFFGGERVDPAAVRTALKRWPQLRISHVYGPTETTTFASHHPLKEVQEGAGNVPIGGPIRDTALYVLDRNLEPVPRGVAGELYIGGTGLADGYVGHPGQTAEVFLADPYADEPGARMYRTGDLVRRRPDGAIEYLGRIDRQIKLRGFRIEPGEIEAALREVSGAEHAVVDVRETDGDRALFGWVASPDGAFPDSTAQRHWREALAEKLPGWMVPRRIALLEALPLTPNGKIDMRALTNPEATDAETESGPVVYATDTERELAALWAALLGGGSFRPDDGFFNVGGHSLLGVRLVAGIRERFGVALSLRTVFEQPGLRAMARAVDALRLSTDDTAAESAESGPITRRARRSGKSRGVELT</sequence>
<dbReference type="CDD" id="cd19531">
    <property type="entry name" value="LCL_NRPS-like"/>
    <property type="match status" value="2"/>
</dbReference>
<dbReference type="PANTHER" id="PTHR45527:SF1">
    <property type="entry name" value="FATTY ACID SYNTHASE"/>
    <property type="match status" value="1"/>
</dbReference>
<dbReference type="FunFam" id="3.30.300.30:FF:000010">
    <property type="entry name" value="Enterobactin synthetase component F"/>
    <property type="match status" value="2"/>
</dbReference>
<evidence type="ECO:0000256" key="1">
    <source>
        <dbReference type="ARBA" id="ARBA00001957"/>
    </source>
</evidence>
<dbReference type="InterPro" id="IPR009081">
    <property type="entry name" value="PP-bd_ACP"/>
</dbReference>
<dbReference type="Pfam" id="PF00501">
    <property type="entry name" value="AMP-binding"/>
    <property type="match status" value="4"/>
</dbReference>
<protein>
    <submittedName>
        <fullName evidence="6">Amino acid adenylation domain-containing protein</fullName>
    </submittedName>
</protein>
<dbReference type="NCBIfam" id="NF003417">
    <property type="entry name" value="PRK04813.1"/>
    <property type="match status" value="4"/>
</dbReference>
<feature type="domain" description="Carrier" evidence="5">
    <location>
        <begin position="3085"/>
        <end position="3160"/>
    </location>
</feature>
<gene>
    <name evidence="6" type="ORF">NUH88_13730</name>
</gene>
<dbReference type="InterPro" id="IPR036736">
    <property type="entry name" value="ACP-like_sf"/>
</dbReference>
<dbReference type="Gene3D" id="3.30.559.30">
    <property type="entry name" value="Nonribosomal peptide synthetase, condensation domain"/>
    <property type="match status" value="4"/>
</dbReference>
<dbReference type="FunFam" id="3.40.50.980:FF:000001">
    <property type="entry name" value="Non-ribosomal peptide synthetase"/>
    <property type="match status" value="2"/>
</dbReference>
<dbReference type="Gene3D" id="2.30.38.10">
    <property type="entry name" value="Luciferase, Domain 3"/>
    <property type="match status" value="4"/>
</dbReference>
<dbReference type="KEGG" id="naci:NUH88_13730"/>
<dbReference type="InterPro" id="IPR023213">
    <property type="entry name" value="CAT-like_dom_sf"/>
</dbReference>
<evidence type="ECO:0000256" key="3">
    <source>
        <dbReference type="ARBA" id="ARBA00022553"/>
    </source>
</evidence>
<dbReference type="FunFam" id="1.10.1200.10:FF:000016">
    <property type="entry name" value="Non-ribosomal peptide synthase"/>
    <property type="match status" value="2"/>
</dbReference>
<dbReference type="FunFam" id="3.40.50.980:FF:000002">
    <property type="entry name" value="Enterobactin synthetase component F"/>
    <property type="match status" value="2"/>
</dbReference>
<comment type="cofactor">
    <cofactor evidence="1">
        <name>pantetheine 4'-phosphate</name>
        <dbReference type="ChEBI" id="CHEBI:47942"/>
    </cofactor>
</comment>
<dbReference type="GO" id="GO:0003824">
    <property type="term" value="F:catalytic activity"/>
    <property type="evidence" value="ECO:0007669"/>
    <property type="project" value="InterPro"/>
</dbReference>
<dbReference type="RefSeq" id="WP_257766974.1">
    <property type="nucleotide sequence ID" value="NZ_CP102480.1"/>
</dbReference>
<dbReference type="SMART" id="SM01294">
    <property type="entry name" value="PKS_PP_betabranch"/>
    <property type="match status" value="2"/>
</dbReference>
<evidence type="ECO:0000256" key="4">
    <source>
        <dbReference type="SAM" id="MobiDB-lite"/>
    </source>
</evidence>
<dbReference type="Gene3D" id="1.10.1200.10">
    <property type="entry name" value="ACP-like"/>
    <property type="match status" value="4"/>
</dbReference>
<evidence type="ECO:0000313" key="6">
    <source>
        <dbReference type="EMBL" id="UUX48467.1"/>
    </source>
</evidence>
<dbReference type="PROSITE" id="PS50075">
    <property type="entry name" value="CARRIER"/>
    <property type="match status" value="4"/>
</dbReference>
<dbReference type="GO" id="GO:0005829">
    <property type="term" value="C:cytosol"/>
    <property type="evidence" value="ECO:0007669"/>
    <property type="project" value="TreeGrafter"/>
</dbReference>
<dbReference type="InterPro" id="IPR025110">
    <property type="entry name" value="AMP-bd_C"/>
</dbReference>
<dbReference type="InterPro" id="IPR045851">
    <property type="entry name" value="AMP-bd_C_sf"/>
</dbReference>
<feature type="domain" description="Carrier" evidence="5">
    <location>
        <begin position="2030"/>
        <end position="2105"/>
    </location>
</feature>
<dbReference type="SMART" id="SM00823">
    <property type="entry name" value="PKS_PP"/>
    <property type="match status" value="4"/>
</dbReference>
<dbReference type="InterPro" id="IPR000873">
    <property type="entry name" value="AMP-dep_synth/lig_dom"/>
</dbReference>
<dbReference type="Gene3D" id="3.30.559.10">
    <property type="entry name" value="Chloramphenicol acetyltransferase-like domain"/>
    <property type="match status" value="4"/>
</dbReference>
<keyword evidence="7" id="KW-1185">Reference proteome</keyword>
<dbReference type="SUPFAM" id="SSF56801">
    <property type="entry name" value="Acetyl-CoA synthetase-like"/>
    <property type="match status" value="4"/>
</dbReference>
<accession>A0A9J7ALD6</accession>
<evidence type="ECO:0000313" key="7">
    <source>
        <dbReference type="Proteomes" id="UP001060336"/>
    </source>
</evidence>
<dbReference type="PANTHER" id="PTHR45527">
    <property type="entry name" value="NONRIBOSOMAL PEPTIDE SYNTHETASE"/>
    <property type="match status" value="1"/>
</dbReference>
<dbReference type="Gene3D" id="3.30.300.30">
    <property type="match status" value="4"/>
</dbReference>
<dbReference type="Gene3D" id="3.40.50.980">
    <property type="match status" value="8"/>
</dbReference>
<dbReference type="FunFam" id="3.40.50.12780:FF:000012">
    <property type="entry name" value="Non-ribosomal peptide synthetase"/>
    <property type="match status" value="2"/>
</dbReference>
<dbReference type="Pfam" id="PF00550">
    <property type="entry name" value="PP-binding"/>
    <property type="match status" value="4"/>
</dbReference>
<reference evidence="6" key="1">
    <citation type="submission" date="2022-08" db="EMBL/GenBank/DDBJ databases">
        <title>Nisaea acidiphila sp. nov., isolated from a marine algal debris and emended description of the genus Nisaea Urios et al. 2008.</title>
        <authorList>
            <person name="Kwon K."/>
        </authorList>
    </citation>
    <scope>NUCLEOTIDE SEQUENCE</scope>
    <source>
        <strain evidence="6">MEBiC11861</strain>
    </source>
</reference>
<dbReference type="GO" id="GO:0043041">
    <property type="term" value="P:amino acid activation for nonribosomal peptide biosynthetic process"/>
    <property type="evidence" value="ECO:0007669"/>
    <property type="project" value="TreeGrafter"/>
</dbReference>
<feature type="domain" description="Carrier" evidence="5">
    <location>
        <begin position="4139"/>
        <end position="4214"/>
    </location>
</feature>
<name>A0A9J7ALD6_9PROT</name>
<dbReference type="GO" id="GO:0044550">
    <property type="term" value="P:secondary metabolite biosynthetic process"/>
    <property type="evidence" value="ECO:0007669"/>
    <property type="project" value="UniProtKB-ARBA"/>
</dbReference>
<dbReference type="InterPro" id="IPR006162">
    <property type="entry name" value="Ppantetheine_attach_site"/>
</dbReference>
<dbReference type="CDD" id="cd12117">
    <property type="entry name" value="A_NRPS_Srf_like"/>
    <property type="match status" value="2"/>
</dbReference>
<dbReference type="InterPro" id="IPR001242">
    <property type="entry name" value="Condensation_dom"/>
</dbReference>
<dbReference type="InterPro" id="IPR020806">
    <property type="entry name" value="PKS_PP-bd"/>
</dbReference>
<dbReference type="Proteomes" id="UP001060336">
    <property type="component" value="Chromosome"/>
</dbReference>
<dbReference type="CDD" id="cd17646">
    <property type="entry name" value="A_NRPS_AB3403-like"/>
    <property type="match status" value="2"/>
</dbReference>
<dbReference type="EMBL" id="CP102480">
    <property type="protein sequence ID" value="UUX48467.1"/>
    <property type="molecule type" value="Genomic_DNA"/>
</dbReference>
<keyword evidence="3" id="KW-0597">Phosphoprotein</keyword>
<dbReference type="NCBIfam" id="TIGR01733">
    <property type="entry name" value="AA-adenyl-dom"/>
    <property type="match status" value="4"/>
</dbReference>
<dbReference type="SUPFAM" id="SSF52777">
    <property type="entry name" value="CoA-dependent acyltransferases"/>
    <property type="match status" value="8"/>
</dbReference>
<feature type="domain" description="Carrier" evidence="5">
    <location>
        <begin position="982"/>
        <end position="1057"/>
    </location>
</feature>
<dbReference type="InterPro" id="IPR010071">
    <property type="entry name" value="AA_adenyl_dom"/>
</dbReference>
<dbReference type="PROSITE" id="PS00012">
    <property type="entry name" value="PHOSPHOPANTETHEINE"/>
    <property type="match status" value="3"/>
</dbReference>
<dbReference type="GO" id="GO:0031177">
    <property type="term" value="F:phosphopantetheine binding"/>
    <property type="evidence" value="ECO:0007669"/>
    <property type="project" value="InterPro"/>
</dbReference>
<proteinExistence type="predicted"/>
<dbReference type="PROSITE" id="PS00455">
    <property type="entry name" value="AMP_BINDING"/>
    <property type="match status" value="4"/>
</dbReference>
<dbReference type="Pfam" id="PF13193">
    <property type="entry name" value="AMP-binding_C"/>
    <property type="match status" value="2"/>
</dbReference>
<dbReference type="FunFam" id="2.30.38.10:FF:000001">
    <property type="entry name" value="Non-ribosomal peptide synthetase PvdI"/>
    <property type="match status" value="4"/>
</dbReference>
<organism evidence="6 7">
    <name type="scientific">Nisaea acidiphila</name>
    <dbReference type="NCBI Taxonomy" id="1862145"/>
    <lineage>
        <taxon>Bacteria</taxon>
        <taxon>Pseudomonadati</taxon>
        <taxon>Pseudomonadota</taxon>
        <taxon>Alphaproteobacteria</taxon>
        <taxon>Rhodospirillales</taxon>
        <taxon>Thalassobaculaceae</taxon>
        <taxon>Nisaea</taxon>
    </lineage>
</organism>
<dbReference type="SUPFAM" id="SSF47336">
    <property type="entry name" value="ACP-like"/>
    <property type="match status" value="4"/>
</dbReference>
<evidence type="ECO:0000256" key="2">
    <source>
        <dbReference type="ARBA" id="ARBA00022450"/>
    </source>
</evidence>
<dbReference type="Pfam" id="PF00668">
    <property type="entry name" value="Condensation"/>
    <property type="match status" value="4"/>
</dbReference>